<dbReference type="RefSeq" id="XP_018806329.2">
    <property type="nucleotide sequence ID" value="XM_018950784.2"/>
</dbReference>
<reference evidence="6" key="1">
    <citation type="submission" date="2025-08" db="UniProtKB">
        <authorList>
            <consortium name="RefSeq"/>
        </authorList>
    </citation>
    <scope>IDENTIFICATION</scope>
    <source>
        <tissue evidence="6">Leaves</tissue>
    </source>
</reference>
<dbReference type="GeneID" id="108979981"/>
<feature type="region of interest" description="Disordered" evidence="3">
    <location>
        <begin position="1"/>
        <end position="39"/>
    </location>
</feature>
<evidence type="ECO:0000256" key="1">
    <source>
        <dbReference type="ARBA" id="ARBA00004370"/>
    </source>
</evidence>
<evidence type="ECO:0000313" key="5">
    <source>
        <dbReference type="Proteomes" id="UP000235220"/>
    </source>
</evidence>
<dbReference type="PANTHER" id="PTHR31234:SF68">
    <property type="entry name" value="EXPRESSED PROTEIN"/>
    <property type="match status" value="1"/>
</dbReference>
<keyword evidence="4" id="KW-0812">Transmembrane</keyword>
<keyword evidence="2 4" id="KW-0472">Membrane</keyword>
<dbReference type="Proteomes" id="UP000235220">
    <property type="component" value="Chromosome 10"/>
</dbReference>
<dbReference type="Gramene" id="Jr10_25430_p1">
    <property type="protein sequence ID" value="cds.Jr10_25430_p1"/>
    <property type="gene ID" value="Jr10_25430"/>
</dbReference>
<accession>A0A2I4DGQ0</accession>
<evidence type="ECO:0000256" key="4">
    <source>
        <dbReference type="SAM" id="Phobius"/>
    </source>
</evidence>
<proteinExistence type="predicted"/>
<sequence length="271" mass="29679">MEGRVSSVGGDDSDDDPIMPPCPPPPPPPPPPLPPSSSVQAHCSETYVIQIPKNQIYRIPPPENAIIAERHRTPDKSNKNKVCCSSLWITGVILVAAVLIGLALVVFYFMFSPKVPIFSIAHVLAKNNTHSSPHKHSGPRYEISMDVKNPNQFMAINYKHGGVAALSFKGKKIAKGEFPTWYQGENSAKRIKLFLQGVNAAVPYEIGKTMNGKKPKVLVSLALDVKVPVKVKFGVIKKWSMDTNVACKLKVSTLGVGSRILSQECHTEFKF</sequence>
<evidence type="ECO:0000313" key="6">
    <source>
        <dbReference type="RefSeq" id="XP_018806329.2"/>
    </source>
</evidence>
<dbReference type="STRING" id="51240.A0A2I4DGQ0"/>
<dbReference type="GO" id="GO:0016020">
    <property type="term" value="C:membrane"/>
    <property type="evidence" value="ECO:0007669"/>
    <property type="project" value="UniProtKB-SubCell"/>
</dbReference>
<dbReference type="OrthoDB" id="996955at2759"/>
<dbReference type="KEGG" id="jre:108979981"/>
<evidence type="ECO:0000256" key="2">
    <source>
        <dbReference type="ARBA" id="ARBA00023136"/>
    </source>
</evidence>
<keyword evidence="4" id="KW-1133">Transmembrane helix</keyword>
<gene>
    <name evidence="6" type="primary">LOC108979981</name>
</gene>
<organism evidence="5 6">
    <name type="scientific">Juglans regia</name>
    <name type="common">English walnut</name>
    <dbReference type="NCBI Taxonomy" id="51240"/>
    <lineage>
        <taxon>Eukaryota</taxon>
        <taxon>Viridiplantae</taxon>
        <taxon>Streptophyta</taxon>
        <taxon>Embryophyta</taxon>
        <taxon>Tracheophyta</taxon>
        <taxon>Spermatophyta</taxon>
        <taxon>Magnoliopsida</taxon>
        <taxon>eudicotyledons</taxon>
        <taxon>Gunneridae</taxon>
        <taxon>Pentapetalae</taxon>
        <taxon>rosids</taxon>
        <taxon>fabids</taxon>
        <taxon>Fagales</taxon>
        <taxon>Juglandaceae</taxon>
        <taxon>Juglans</taxon>
    </lineage>
</organism>
<dbReference type="InterPro" id="IPR044839">
    <property type="entry name" value="NDR1-like"/>
</dbReference>
<comment type="subcellular location">
    <subcellularLocation>
        <location evidence="1">Membrane</location>
    </subcellularLocation>
</comment>
<name>A0A2I4DGQ0_JUGRE</name>
<dbReference type="PANTHER" id="PTHR31234">
    <property type="entry name" value="LATE EMBRYOGENESIS ABUNDANT (LEA) HYDROXYPROLINE-RICH GLYCOPROTEIN FAMILY"/>
    <property type="match status" value="1"/>
</dbReference>
<evidence type="ECO:0000256" key="3">
    <source>
        <dbReference type="SAM" id="MobiDB-lite"/>
    </source>
</evidence>
<dbReference type="AlphaFoldDB" id="A0A2I4DGQ0"/>
<keyword evidence="5" id="KW-1185">Reference proteome</keyword>
<feature type="transmembrane region" description="Helical" evidence="4">
    <location>
        <begin position="87"/>
        <end position="111"/>
    </location>
</feature>
<dbReference type="GO" id="GO:0098542">
    <property type="term" value="P:defense response to other organism"/>
    <property type="evidence" value="ECO:0007669"/>
    <property type="project" value="InterPro"/>
</dbReference>
<protein>
    <submittedName>
        <fullName evidence="6">NDR1/HIN1-like protein 13</fullName>
    </submittedName>
</protein>
<feature type="compositionally biased region" description="Pro residues" evidence="3">
    <location>
        <begin position="18"/>
        <end position="35"/>
    </location>
</feature>